<proteinExistence type="predicted"/>
<gene>
    <name evidence="2" type="ordered locus">Arch_0621</name>
</gene>
<evidence type="ECO:0000256" key="1">
    <source>
        <dbReference type="SAM" id="SignalP"/>
    </source>
</evidence>
<dbReference type="KEGG" id="ahe:Arch_0621"/>
<keyword evidence="3" id="KW-1185">Reference proteome</keyword>
<organism evidence="2 3">
    <name type="scientific">Arcanobacterium haemolyticum (strain ATCC 9345 / DSM 20595 / CCM 5947 / CCUG 17215 / LMG 16163 / NBRC 15585 / NCTC 8452 / 11018)</name>
    <dbReference type="NCBI Taxonomy" id="644284"/>
    <lineage>
        <taxon>Bacteria</taxon>
        <taxon>Bacillati</taxon>
        <taxon>Actinomycetota</taxon>
        <taxon>Actinomycetes</taxon>
        <taxon>Actinomycetales</taxon>
        <taxon>Actinomycetaceae</taxon>
        <taxon>Arcanobacterium</taxon>
    </lineage>
</organism>
<dbReference type="eggNOG" id="ENOG5031Z3Y">
    <property type="taxonomic scope" value="Bacteria"/>
</dbReference>
<dbReference type="Pfam" id="PF03995">
    <property type="entry name" value="Inhibitor_I36"/>
    <property type="match status" value="1"/>
</dbReference>
<dbReference type="HOGENOM" id="CLU_1830968_0_0_11"/>
<feature type="chain" id="PRO_5039572379" description="Peptidase inhibitor family I36" evidence="1">
    <location>
        <begin position="24"/>
        <end position="140"/>
    </location>
</feature>
<evidence type="ECO:0008006" key="4">
    <source>
        <dbReference type="Google" id="ProtNLM"/>
    </source>
</evidence>
<evidence type="ECO:0000313" key="3">
    <source>
        <dbReference type="Proteomes" id="UP000000376"/>
    </source>
</evidence>
<evidence type="ECO:0000313" key="2">
    <source>
        <dbReference type="EMBL" id="ADH92356.1"/>
    </source>
</evidence>
<name>D7BN57_ARCHD</name>
<protein>
    <recommendedName>
        <fullName evidence="4">Peptidase inhibitor family I36</fullName>
    </recommendedName>
</protein>
<dbReference type="EMBL" id="CP002045">
    <property type="protein sequence ID" value="ADH92356.1"/>
    <property type="molecule type" value="Genomic_DNA"/>
</dbReference>
<keyword evidence="1" id="KW-0732">Signal</keyword>
<dbReference type="STRING" id="644284.Arch_0621"/>
<accession>D7BN57</accession>
<reference evidence="2 3" key="1">
    <citation type="journal article" date="2010" name="Stand. Genomic Sci.">
        <title>Complete genome sequence of Arcanobacterium haemolyticum type strain (11018).</title>
        <authorList>
            <person name="Yasawong M."/>
            <person name="Teshima H."/>
            <person name="Lapidus A."/>
            <person name="Nolan M."/>
            <person name="Lucas S."/>
            <person name="Glavina Del Rio T."/>
            <person name="Tice H."/>
            <person name="Cheng J."/>
            <person name="Bruce D."/>
            <person name="Detter C."/>
            <person name="Tapia R."/>
            <person name="Han C."/>
            <person name="Goodwin L."/>
            <person name="Pitluck S."/>
            <person name="Liolios K."/>
            <person name="Ivanova N."/>
            <person name="Mavromatis K."/>
            <person name="Mikhailova N."/>
            <person name="Pati A."/>
            <person name="Chen A."/>
            <person name="Palaniappan K."/>
            <person name="Land M."/>
            <person name="Hauser L."/>
            <person name="Chang Y."/>
            <person name="Jeffries C."/>
            <person name="Rohde M."/>
            <person name="Sikorski J."/>
            <person name="Pukall R."/>
            <person name="Goker M."/>
            <person name="Woyke T."/>
            <person name="Bristow J."/>
            <person name="Eisen J."/>
            <person name="Markowitz V."/>
            <person name="Hugenholtz P."/>
            <person name="Kyrpides N."/>
            <person name="Klenk H."/>
        </authorList>
    </citation>
    <scope>NUCLEOTIDE SEQUENCE [LARGE SCALE GENOMIC DNA]</scope>
    <source>
        <strain evidence="3">ATCC 9345 / DSM 20595 / CCUG 17215 / LMG 16163 / NBRC 15585 / NCTC 8452 / 11018</strain>
    </source>
</reference>
<sequence>MKSRKVLGSLMAVLALGGTSFVATIPAAEASDSSCPVGASCVWTGKGYTGIKGRNYDHSSPVHESINNQGKSAAANGATCKKTRFYDYTWGNSGSFFILHSESIVGTNYRDPDLSNGAGVGDYAHENWENRVSRITYVCD</sequence>
<feature type="signal peptide" evidence="1">
    <location>
        <begin position="1"/>
        <end position="23"/>
    </location>
</feature>
<dbReference type="AlphaFoldDB" id="D7BN57"/>
<dbReference type="OrthoDB" id="4829950at2"/>
<dbReference type="Proteomes" id="UP000000376">
    <property type="component" value="Chromosome"/>
</dbReference>